<evidence type="ECO:0000313" key="2">
    <source>
        <dbReference type="Proteomes" id="UP001178507"/>
    </source>
</evidence>
<gene>
    <name evidence="1" type="ORF">EVOR1521_LOCUS25594</name>
</gene>
<dbReference type="Proteomes" id="UP001178507">
    <property type="component" value="Unassembled WGS sequence"/>
</dbReference>
<accession>A0AA36JCI8</accession>
<sequence>MGPVASFEDSCHNDYGVPGYKYSHMGYWSRYLRASGGDASLQKCAEQCDRAGFPCIGFHMYEDGAARHCYVYSQERSFHTTIQDARNKAFIRCKVPSWRNNDQGLSFEHFEEKCDAGPSVSRFRGGVTS</sequence>
<dbReference type="EMBL" id="CAUJNA010003468">
    <property type="protein sequence ID" value="CAJ1402795.1"/>
    <property type="molecule type" value="Genomic_DNA"/>
</dbReference>
<dbReference type="AlphaFoldDB" id="A0AA36JCI8"/>
<protein>
    <submittedName>
        <fullName evidence="1">Uncharacterized protein</fullName>
    </submittedName>
</protein>
<organism evidence="1 2">
    <name type="scientific">Effrenium voratum</name>
    <dbReference type="NCBI Taxonomy" id="2562239"/>
    <lineage>
        <taxon>Eukaryota</taxon>
        <taxon>Sar</taxon>
        <taxon>Alveolata</taxon>
        <taxon>Dinophyceae</taxon>
        <taxon>Suessiales</taxon>
        <taxon>Symbiodiniaceae</taxon>
        <taxon>Effrenium</taxon>
    </lineage>
</organism>
<name>A0AA36JCI8_9DINO</name>
<reference evidence="1" key="1">
    <citation type="submission" date="2023-08" db="EMBL/GenBank/DDBJ databases">
        <authorList>
            <person name="Chen Y."/>
            <person name="Shah S."/>
            <person name="Dougan E. K."/>
            <person name="Thang M."/>
            <person name="Chan C."/>
        </authorList>
    </citation>
    <scope>NUCLEOTIDE SEQUENCE</scope>
</reference>
<keyword evidence="2" id="KW-1185">Reference proteome</keyword>
<comment type="caution">
    <text evidence="1">The sequence shown here is derived from an EMBL/GenBank/DDBJ whole genome shotgun (WGS) entry which is preliminary data.</text>
</comment>
<proteinExistence type="predicted"/>
<evidence type="ECO:0000313" key="1">
    <source>
        <dbReference type="EMBL" id="CAJ1402795.1"/>
    </source>
</evidence>